<reference evidence="2" key="1">
    <citation type="submission" date="2013-08" db="EMBL/GenBank/DDBJ databases">
        <authorList>
            <person name="Mendez C."/>
            <person name="Richter M."/>
            <person name="Ferrer M."/>
            <person name="Sanchez J."/>
        </authorList>
    </citation>
    <scope>NUCLEOTIDE SEQUENCE</scope>
</reference>
<feature type="non-terminal residue" evidence="2">
    <location>
        <position position="143"/>
    </location>
</feature>
<dbReference type="AlphaFoldDB" id="T1AYU1"/>
<dbReference type="InterPro" id="IPR058496">
    <property type="entry name" value="DUF8183_N"/>
</dbReference>
<accession>T1AYU1</accession>
<dbReference type="EMBL" id="AUZZ01006596">
    <property type="protein sequence ID" value="EQD45814.1"/>
    <property type="molecule type" value="Genomic_DNA"/>
</dbReference>
<sequence>MVEESQVLQWLEHGEESTGRLIDLKWKITKSDGNFYLENEKLPFTIQLKFLEKETMEIKLDTNVETATMENRDRLGTYRALLLLNSQITKVKFMLEGLGENVVARADLDLPTITKDELDKGLSLLLSSLYLMVRVLHLEEEFN</sequence>
<gene>
    <name evidence="2" type="ORF">B2A_09131</name>
</gene>
<feature type="domain" description="DUF8183" evidence="1">
    <location>
        <begin position="6"/>
        <end position="136"/>
    </location>
</feature>
<evidence type="ECO:0000313" key="2">
    <source>
        <dbReference type="EMBL" id="EQD45814.1"/>
    </source>
</evidence>
<evidence type="ECO:0000259" key="1">
    <source>
        <dbReference type="Pfam" id="PF26556"/>
    </source>
</evidence>
<organism evidence="2">
    <name type="scientific">mine drainage metagenome</name>
    <dbReference type="NCBI Taxonomy" id="410659"/>
    <lineage>
        <taxon>unclassified sequences</taxon>
        <taxon>metagenomes</taxon>
        <taxon>ecological metagenomes</taxon>
    </lineage>
</organism>
<name>T1AYU1_9ZZZZ</name>
<dbReference type="Pfam" id="PF26556">
    <property type="entry name" value="DUF8183"/>
    <property type="match status" value="1"/>
</dbReference>
<reference evidence="2" key="2">
    <citation type="journal article" date="2014" name="ISME J.">
        <title>Microbial stratification in low pH oxic and suboxic macroscopic growths along an acid mine drainage.</title>
        <authorList>
            <person name="Mendez-Garcia C."/>
            <person name="Mesa V."/>
            <person name="Sprenger R.R."/>
            <person name="Richter M."/>
            <person name="Diez M.S."/>
            <person name="Solano J."/>
            <person name="Bargiela R."/>
            <person name="Golyshina O.V."/>
            <person name="Manteca A."/>
            <person name="Ramos J.L."/>
            <person name="Gallego J.R."/>
            <person name="Llorente I."/>
            <person name="Martins Dos Santos V.A."/>
            <person name="Jensen O.N."/>
            <person name="Pelaez A.I."/>
            <person name="Sanchez J."/>
            <person name="Ferrer M."/>
        </authorList>
    </citation>
    <scope>NUCLEOTIDE SEQUENCE</scope>
</reference>
<comment type="caution">
    <text evidence="2">The sequence shown here is derived from an EMBL/GenBank/DDBJ whole genome shotgun (WGS) entry which is preliminary data.</text>
</comment>
<protein>
    <recommendedName>
        <fullName evidence="1">DUF8183 domain-containing protein</fullName>
    </recommendedName>
</protein>
<proteinExistence type="predicted"/>